<reference evidence="1 2" key="1">
    <citation type="submission" date="2024-03" db="EMBL/GenBank/DDBJ databases">
        <title>Bacilli Hybrid Assemblies.</title>
        <authorList>
            <person name="Kovac J."/>
        </authorList>
    </citation>
    <scope>NUCLEOTIDE SEQUENCE [LARGE SCALE GENOMIC DNA]</scope>
    <source>
        <strain evidence="1 2">FSL R7-0666</strain>
    </source>
</reference>
<evidence type="ECO:0000313" key="2">
    <source>
        <dbReference type="Proteomes" id="UP001418796"/>
    </source>
</evidence>
<dbReference type="Proteomes" id="UP001418796">
    <property type="component" value="Unassembled WGS sequence"/>
</dbReference>
<dbReference type="EMBL" id="JBCITK010000001">
    <property type="protein sequence ID" value="MEN0643340.1"/>
    <property type="molecule type" value="Genomic_DNA"/>
</dbReference>
<protein>
    <submittedName>
        <fullName evidence="1">DUF2513 domain-containing protein</fullName>
    </submittedName>
</protein>
<comment type="caution">
    <text evidence="1">The sequence shown here is derived from an EMBL/GenBank/DDBJ whole genome shotgun (WGS) entry which is preliminary data.</text>
</comment>
<dbReference type="RefSeq" id="WP_343130280.1">
    <property type="nucleotide sequence ID" value="NZ_JBCITK010000001.1"/>
</dbReference>
<evidence type="ECO:0000313" key="1">
    <source>
        <dbReference type="EMBL" id="MEN0643340.1"/>
    </source>
</evidence>
<organism evidence="1 2">
    <name type="scientific">Alkalicoccobacillus gibsonii</name>
    <dbReference type="NCBI Taxonomy" id="79881"/>
    <lineage>
        <taxon>Bacteria</taxon>
        <taxon>Bacillati</taxon>
        <taxon>Bacillota</taxon>
        <taxon>Bacilli</taxon>
        <taxon>Bacillales</taxon>
        <taxon>Bacillaceae</taxon>
        <taxon>Alkalicoccobacillus</taxon>
    </lineage>
</organism>
<dbReference type="InterPro" id="IPR019650">
    <property type="entry name" value="DUF2513"/>
</dbReference>
<keyword evidence="2" id="KW-1185">Reference proteome</keyword>
<name>A0ABU9VHG1_9BACI</name>
<dbReference type="Pfam" id="PF10711">
    <property type="entry name" value="DUF2513"/>
    <property type="match status" value="1"/>
</dbReference>
<gene>
    <name evidence="1" type="ORF">MKY91_09305</name>
</gene>
<sequence length="116" mass="13262">MKRELDLIRDILILLEEDESRDPKTITSEDYSEEVVHYNLRLLYKEGFIEAHSLEGGTRFLPRSLTWDGHNLLADIKDDSVWSKVKENLKRHSGTASIEVIKAIAATVAKKAIINE</sequence>
<accession>A0ABU9VHG1</accession>
<proteinExistence type="predicted"/>